<organism evidence="12 13">
    <name type="scientific">Eubacterium cellulosolvens (strain ATCC 43171 / JCM 9499 / 6)</name>
    <name type="common">Cillobacterium cellulosolvens</name>
    <dbReference type="NCBI Taxonomy" id="633697"/>
    <lineage>
        <taxon>Bacteria</taxon>
        <taxon>Bacillati</taxon>
        <taxon>Bacillota</taxon>
        <taxon>Clostridia</taxon>
        <taxon>Eubacteriales</taxon>
        <taxon>Eubacteriaceae</taxon>
        <taxon>Eubacterium</taxon>
    </lineage>
</organism>
<dbReference type="Proteomes" id="UP000005753">
    <property type="component" value="Chromosome"/>
</dbReference>
<keyword evidence="6" id="KW-0961">Cell wall biogenesis/degradation</keyword>
<dbReference type="InterPro" id="IPR001967">
    <property type="entry name" value="Peptidase_S11_N"/>
</dbReference>
<dbReference type="InterPro" id="IPR012338">
    <property type="entry name" value="Beta-lactam/transpept-like"/>
</dbReference>
<feature type="active site" description="Acyl-ester intermediate" evidence="7">
    <location>
        <position position="122"/>
    </location>
</feature>
<protein>
    <submittedName>
        <fullName evidence="12">D-alanyl-D-alanine carboxypeptidase</fullName>
    </submittedName>
</protein>
<keyword evidence="5" id="KW-0573">Peptidoglycan synthesis</keyword>
<dbReference type="SUPFAM" id="SSF56601">
    <property type="entry name" value="beta-lactamase/transpeptidase-like"/>
    <property type="match status" value="1"/>
</dbReference>
<evidence type="ECO:0000256" key="1">
    <source>
        <dbReference type="ARBA" id="ARBA00007164"/>
    </source>
</evidence>
<evidence type="ECO:0000256" key="3">
    <source>
        <dbReference type="ARBA" id="ARBA00022801"/>
    </source>
</evidence>
<dbReference type="EMBL" id="CM001487">
    <property type="protein sequence ID" value="EIM56163.1"/>
    <property type="molecule type" value="Genomic_DNA"/>
</dbReference>
<name>I5AQU0_EUBC6</name>
<accession>I5AQU0</accession>
<feature type="domain" description="Peptidase S11 D-alanyl-D-alanine carboxypeptidase A N-terminal" evidence="11">
    <location>
        <begin position="111"/>
        <end position="326"/>
    </location>
</feature>
<evidence type="ECO:0000313" key="12">
    <source>
        <dbReference type="EMBL" id="EIM56163.1"/>
    </source>
</evidence>
<evidence type="ECO:0000256" key="6">
    <source>
        <dbReference type="ARBA" id="ARBA00023316"/>
    </source>
</evidence>
<keyword evidence="10" id="KW-1133">Transmembrane helix</keyword>
<evidence type="ECO:0000256" key="4">
    <source>
        <dbReference type="ARBA" id="ARBA00022960"/>
    </source>
</evidence>
<dbReference type="HOGENOM" id="CLU_027070_2_2_9"/>
<dbReference type="PANTHER" id="PTHR21581">
    <property type="entry name" value="D-ALANYL-D-ALANINE CARBOXYPEPTIDASE"/>
    <property type="match status" value="1"/>
</dbReference>
<dbReference type="OrthoDB" id="9791132at2"/>
<dbReference type="GO" id="GO:0071555">
    <property type="term" value="P:cell wall organization"/>
    <property type="evidence" value="ECO:0007669"/>
    <property type="project" value="UniProtKB-KW"/>
</dbReference>
<evidence type="ECO:0000256" key="2">
    <source>
        <dbReference type="ARBA" id="ARBA00022729"/>
    </source>
</evidence>
<dbReference type="GO" id="GO:0008360">
    <property type="term" value="P:regulation of cell shape"/>
    <property type="evidence" value="ECO:0007669"/>
    <property type="project" value="UniProtKB-KW"/>
</dbReference>
<dbReference type="eggNOG" id="COG1686">
    <property type="taxonomic scope" value="Bacteria"/>
</dbReference>
<dbReference type="AlphaFoldDB" id="I5AQU0"/>
<evidence type="ECO:0000256" key="7">
    <source>
        <dbReference type="PIRSR" id="PIRSR618044-1"/>
    </source>
</evidence>
<feature type="transmembrane region" description="Helical" evidence="10">
    <location>
        <begin position="20"/>
        <end position="39"/>
    </location>
</feature>
<dbReference type="GO" id="GO:0009002">
    <property type="term" value="F:serine-type D-Ala-D-Ala carboxypeptidase activity"/>
    <property type="evidence" value="ECO:0007669"/>
    <property type="project" value="InterPro"/>
</dbReference>
<feature type="binding site" evidence="8">
    <location>
        <position position="295"/>
    </location>
    <ligand>
        <name>substrate</name>
    </ligand>
</feature>
<keyword evidence="4" id="KW-0133">Cell shape</keyword>
<evidence type="ECO:0000259" key="11">
    <source>
        <dbReference type="Pfam" id="PF00768"/>
    </source>
</evidence>
<evidence type="ECO:0000313" key="13">
    <source>
        <dbReference type="Proteomes" id="UP000005753"/>
    </source>
</evidence>
<feature type="active site" evidence="7">
    <location>
        <position position="179"/>
    </location>
</feature>
<keyword evidence="3" id="KW-0378">Hydrolase</keyword>
<dbReference type="PANTHER" id="PTHR21581:SF26">
    <property type="entry name" value="D-ALANYL-D-ALANINE ENDOPEPTIDASE"/>
    <property type="match status" value="1"/>
</dbReference>
<keyword evidence="10" id="KW-0812">Transmembrane</keyword>
<sequence>MKEKRISRKRRRQIVLLRNVSLTLALILVLGIILIRVVFINGRTLDVSAGYRIEVHNGAAELSEFRLASAEGFAQSLVACEDEVGKDLVKLSNETEKKLLFNIDQQEAVCAEGIYERIYPASLTKIMTALLCLESGDLERNVVMTEEDFNLGDGAQVSQLDVGDSVSLGDLLNLVLVYSSNDASKAVARTVGGSVDNFVNMMNQKAQSLGMTGTHFANPHGLHEENHYTTLYDIYLMMNYAYKLPGFSEAASKSSTEIHVSPSDGNPYTFIANSTDEYFTGIYSLPQNVTVLASKTGTTDEAGSCLSLVVQSNYGVKYIAVVTGAQNKEDLYTDMSAVLNLINT</sequence>
<gene>
    <name evidence="12" type="ORF">EubceDRAFT1_0303</name>
</gene>
<dbReference type="Pfam" id="PF00768">
    <property type="entry name" value="Peptidase_S11"/>
    <property type="match status" value="1"/>
</dbReference>
<proteinExistence type="inferred from homology"/>
<dbReference type="Gene3D" id="3.40.710.10">
    <property type="entry name" value="DD-peptidase/beta-lactamase superfamily"/>
    <property type="match status" value="1"/>
</dbReference>
<evidence type="ECO:0000256" key="5">
    <source>
        <dbReference type="ARBA" id="ARBA00022984"/>
    </source>
</evidence>
<dbReference type="GO" id="GO:0009252">
    <property type="term" value="P:peptidoglycan biosynthetic process"/>
    <property type="evidence" value="ECO:0007669"/>
    <property type="project" value="UniProtKB-KW"/>
</dbReference>
<dbReference type="STRING" id="633697.EubceDRAFT1_0303"/>
<keyword evidence="12" id="KW-0645">Protease</keyword>
<dbReference type="MEROPS" id="S11.004"/>
<dbReference type="GO" id="GO:0006508">
    <property type="term" value="P:proteolysis"/>
    <property type="evidence" value="ECO:0007669"/>
    <property type="project" value="InterPro"/>
</dbReference>
<dbReference type="PRINTS" id="PR00725">
    <property type="entry name" value="DADACBPTASE1"/>
</dbReference>
<keyword evidence="13" id="KW-1185">Reference proteome</keyword>
<comment type="similarity">
    <text evidence="1 9">Belongs to the peptidase S11 family.</text>
</comment>
<keyword evidence="10" id="KW-0472">Membrane</keyword>
<feature type="active site" evidence="7">
    <location>
        <position position="125"/>
    </location>
</feature>
<evidence type="ECO:0000256" key="8">
    <source>
        <dbReference type="PIRSR" id="PIRSR618044-2"/>
    </source>
</evidence>
<evidence type="ECO:0000256" key="9">
    <source>
        <dbReference type="RuleBase" id="RU004016"/>
    </source>
</evidence>
<evidence type="ECO:0000256" key="10">
    <source>
        <dbReference type="SAM" id="Phobius"/>
    </source>
</evidence>
<reference evidence="12 13" key="1">
    <citation type="submission" date="2010-08" db="EMBL/GenBank/DDBJ databases">
        <authorList>
            <consortium name="US DOE Joint Genome Institute (JGI-PGF)"/>
            <person name="Lucas S."/>
            <person name="Copeland A."/>
            <person name="Lapidus A."/>
            <person name="Cheng J.-F."/>
            <person name="Bruce D."/>
            <person name="Goodwin L."/>
            <person name="Pitluck S."/>
            <person name="Land M.L."/>
            <person name="Hauser L."/>
            <person name="Chang Y.-J."/>
            <person name="Anderson I.J."/>
            <person name="Johnson E."/>
            <person name="Mulhopadhyay B."/>
            <person name="Kyrpides N."/>
            <person name="Woyke T.J."/>
        </authorList>
    </citation>
    <scope>NUCLEOTIDE SEQUENCE [LARGE SCALE GENOMIC DNA]</scope>
    <source>
        <strain evidence="12 13">6</strain>
    </source>
</reference>
<dbReference type="InterPro" id="IPR018044">
    <property type="entry name" value="Peptidase_S11"/>
</dbReference>
<reference evidence="12 13" key="2">
    <citation type="submission" date="2012-02" db="EMBL/GenBank/DDBJ databases">
        <title>Improved High-Quality Draft sequence of Eubacterium cellulosolvens 6.</title>
        <authorList>
            <consortium name="US DOE Joint Genome Institute"/>
            <person name="Lucas S."/>
            <person name="Han J."/>
            <person name="Lapidus A."/>
            <person name="Cheng J.-F."/>
            <person name="Goodwin L."/>
            <person name="Pitluck S."/>
            <person name="Peters L."/>
            <person name="Mikhailova N."/>
            <person name="Gu W."/>
            <person name="Detter J.C."/>
            <person name="Han C."/>
            <person name="Tapia R."/>
            <person name="Land M."/>
            <person name="Hauser L."/>
            <person name="Kyrpides N."/>
            <person name="Ivanova N."/>
            <person name="Pagani I."/>
            <person name="Johnson E."/>
            <person name="Mukhopadhyay B."/>
            <person name="Anderson I."/>
            <person name="Woyke T."/>
        </authorList>
    </citation>
    <scope>NUCLEOTIDE SEQUENCE [LARGE SCALE GENOMIC DNA]</scope>
    <source>
        <strain evidence="12 13">6</strain>
    </source>
</reference>
<keyword evidence="12" id="KW-0121">Carboxypeptidase</keyword>
<keyword evidence="2" id="KW-0732">Signal</keyword>